<dbReference type="OrthoDB" id="4712828at2"/>
<evidence type="ECO:0000259" key="1">
    <source>
        <dbReference type="PROSITE" id="PS51186"/>
    </source>
</evidence>
<protein>
    <submittedName>
        <fullName evidence="2">Ribosomal protein S18 acetylase RimI-like enzyme</fullName>
    </submittedName>
</protein>
<dbReference type="GO" id="GO:0005840">
    <property type="term" value="C:ribosome"/>
    <property type="evidence" value="ECO:0007669"/>
    <property type="project" value="UniProtKB-KW"/>
</dbReference>
<dbReference type="Proteomes" id="UP000294901">
    <property type="component" value="Unassembled WGS sequence"/>
</dbReference>
<name>A0A4R6JLT3_9ACTN</name>
<keyword evidence="3" id="KW-1185">Reference proteome</keyword>
<dbReference type="AlphaFoldDB" id="A0A4R6JLT3"/>
<dbReference type="InterPro" id="IPR016181">
    <property type="entry name" value="Acyl_CoA_acyltransferase"/>
</dbReference>
<keyword evidence="2" id="KW-0687">Ribonucleoprotein</keyword>
<dbReference type="SUPFAM" id="SSF55729">
    <property type="entry name" value="Acyl-CoA N-acyltransferases (Nat)"/>
    <property type="match status" value="1"/>
</dbReference>
<evidence type="ECO:0000313" key="2">
    <source>
        <dbReference type="EMBL" id="TDO37099.1"/>
    </source>
</evidence>
<dbReference type="GO" id="GO:0016747">
    <property type="term" value="F:acyltransferase activity, transferring groups other than amino-acyl groups"/>
    <property type="evidence" value="ECO:0007669"/>
    <property type="project" value="InterPro"/>
</dbReference>
<dbReference type="PROSITE" id="PS51186">
    <property type="entry name" value="GNAT"/>
    <property type="match status" value="1"/>
</dbReference>
<dbReference type="RefSeq" id="WP_133871770.1">
    <property type="nucleotide sequence ID" value="NZ_BOMD01000100.1"/>
</dbReference>
<accession>A0A4R6JLT3</accession>
<dbReference type="CDD" id="cd04301">
    <property type="entry name" value="NAT_SF"/>
    <property type="match status" value="1"/>
</dbReference>
<dbReference type="Pfam" id="PF00583">
    <property type="entry name" value="Acetyltransf_1"/>
    <property type="match status" value="1"/>
</dbReference>
<sequence>MTGEFEYVEAQSFLAVNNAAGPTLERKYDAGAVSIGGVTVLSRPGPDMLFWCQAMGFTEPPSAELIDEIVAHYRARGVKQARIVLPVPAEPAEWPSIVARHGLTAADRSVKLAMRSPFPSFEPGTDLRTARITPEEQERWVTLMWRTFGFDDEANFDVTRGALRDPRFEAYACYDGDQMVATGMIWLGPGYAHLSSGATIPSHRGRGAQTALLAARVEAGRRAGCSLLVNEAEVTDEGYSVSARNQVRVGFVPQYERRAWLWTA</sequence>
<keyword evidence="2" id="KW-0689">Ribosomal protein</keyword>
<comment type="caution">
    <text evidence="2">The sequence shown here is derived from an EMBL/GenBank/DDBJ whole genome shotgun (WGS) entry which is preliminary data.</text>
</comment>
<gene>
    <name evidence="2" type="ORF">C8E87_0694</name>
</gene>
<reference evidence="2 3" key="1">
    <citation type="submission" date="2019-03" db="EMBL/GenBank/DDBJ databases">
        <title>Sequencing the genomes of 1000 actinobacteria strains.</title>
        <authorList>
            <person name="Klenk H.-P."/>
        </authorList>
    </citation>
    <scope>NUCLEOTIDE SEQUENCE [LARGE SCALE GENOMIC DNA]</scope>
    <source>
        <strain evidence="2 3">DSM 43805</strain>
    </source>
</reference>
<proteinExistence type="predicted"/>
<organism evidence="2 3">
    <name type="scientific">Paractinoplanes brasiliensis</name>
    <dbReference type="NCBI Taxonomy" id="52695"/>
    <lineage>
        <taxon>Bacteria</taxon>
        <taxon>Bacillati</taxon>
        <taxon>Actinomycetota</taxon>
        <taxon>Actinomycetes</taxon>
        <taxon>Micromonosporales</taxon>
        <taxon>Micromonosporaceae</taxon>
        <taxon>Paractinoplanes</taxon>
    </lineage>
</organism>
<evidence type="ECO:0000313" key="3">
    <source>
        <dbReference type="Proteomes" id="UP000294901"/>
    </source>
</evidence>
<dbReference type="EMBL" id="SNWR01000001">
    <property type="protein sequence ID" value="TDO37099.1"/>
    <property type="molecule type" value="Genomic_DNA"/>
</dbReference>
<dbReference type="InterPro" id="IPR000182">
    <property type="entry name" value="GNAT_dom"/>
</dbReference>
<dbReference type="Gene3D" id="3.40.630.30">
    <property type="match status" value="1"/>
</dbReference>
<feature type="domain" description="N-acetyltransferase" evidence="1">
    <location>
        <begin position="127"/>
        <end position="264"/>
    </location>
</feature>